<dbReference type="EMBL" id="FOXR01000009">
    <property type="protein sequence ID" value="SFP99973.1"/>
    <property type="molecule type" value="Genomic_DNA"/>
</dbReference>
<proteinExistence type="predicted"/>
<feature type="domain" description="Xylose isomerase-like TIM barrel" evidence="1">
    <location>
        <begin position="26"/>
        <end position="248"/>
    </location>
</feature>
<dbReference type="RefSeq" id="WP_025747816.1">
    <property type="nucleotide sequence ID" value="NZ_FOXR01000009.1"/>
</dbReference>
<dbReference type="InterPro" id="IPR050312">
    <property type="entry name" value="IolE/XylAMocC-like"/>
</dbReference>
<evidence type="ECO:0000259" key="1">
    <source>
        <dbReference type="Pfam" id="PF01261"/>
    </source>
</evidence>
<dbReference type="Proteomes" id="UP000198577">
    <property type="component" value="Unassembled WGS sequence"/>
</dbReference>
<dbReference type="PANTHER" id="PTHR12110">
    <property type="entry name" value="HYDROXYPYRUVATE ISOMERASE"/>
    <property type="match status" value="1"/>
</dbReference>
<dbReference type="GO" id="GO:0016853">
    <property type="term" value="F:isomerase activity"/>
    <property type="evidence" value="ECO:0007669"/>
    <property type="project" value="UniProtKB-KW"/>
</dbReference>
<dbReference type="InterPro" id="IPR036237">
    <property type="entry name" value="Xyl_isomerase-like_sf"/>
</dbReference>
<dbReference type="SUPFAM" id="SSF51658">
    <property type="entry name" value="Xylose isomerase-like"/>
    <property type="match status" value="1"/>
</dbReference>
<dbReference type="STRING" id="937334.SAMN05444406_1096"/>
<protein>
    <submittedName>
        <fullName evidence="2">Sugar phosphate isomerase/epimerase</fullName>
    </submittedName>
</protein>
<sequence length="253" mass="28260">MSVKMPIALQLYTLRSEAEKDFIGTLKKVAELGYQGVEFAGYGGLPADELRDALREFNLVPVNSHVAIERLEKDLDGEISYALGIGLKDITVPYLVENRRNSKEAWIAVARQLQDMGKKIKEAGLNLHYHNHAFEFQKFDGKYGLDILIDNTDADVVKLEVDTFWVQYAGVDPVDYLKGLSGRVTMVHLKDMIKGQEPPFAEVGEGCIDIAGIIRVSREIGVQWGIVEQDVCQRPPLESVKLSIDNLKNMGVI</sequence>
<evidence type="ECO:0000313" key="2">
    <source>
        <dbReference type="EMBL" id="SFP99973.1"/>
    </source>
</evidence>
<dbReference type="InterPro" id="IPR013022">
    <property type="entry name" value="Xyl_isomerase-like_TIM-brl"/>
</dbReference>
<reference evidence="2 3" key="1">
    <citation type="submission" date="2016-10" db="EMBL/GenBank/DDBJ databases">
        <authorList>
            <person name="de Groot N.N."/>
        </authorList>
    </citation>
    <scope>NUCLEOTIDE SEQUENCE [LARGE SCALE GENOMIC DNA]</scope>
    <source>
        <strain evidence="2 3">DSM 20678</strain>
    </source>
</reference>
<keyword evidence="3" id="KW-1185">Reference proteome</keyword>
<keyword evidence="2" id="KW-0413">Isomerase</keyword>
<gene>
    <name evidence="2" type="ORF">SAMN05444406_1096</name>
</gene>
<dbReference type="OrthoDB" id="9798407at2"/>
<evidence type="ECO:0000313" key="3">
    <source>
        <dbReference type="Proteomes" id="UP000198577"/>
    </source>
</evidence>
<dbReference type="Pfam" id="PF01261">
    <property type="entry name" value="AP_endonuc_2"/>
    <property type="match status" value="1"/>
</dbReference>
<dbReference type="PANTHER" id="PTHR12110:SF41">
    <property type="entry name" value="INOSOSE DEHYDRATASE"/>
    <property type="match status" value="1"/>
</dbReference>
<accession>A0A1I5UXL1</accession>
<dbReference type="AlphaFoldDB" id="A0A1I5UXL1"/>
<dbReference type="Gene3D" id="3.20.20.150">
    <property type="entry name" value="Divalent-metal-dependent TIM barrel enzymes"/>
    <property type="match status" value="1"/>
</dbReference>
<organism evidence="2 3">
    <name type="scientific">Caldicoprobacter faecalis</name>
    <dbReference type="NCBI Taxonomy" id="937334"/>
    <lineage>
        <taxon>Bacteria</taxon>
        <taxon>Bacillati</taxon>
        <taxon>Bacillota</taxon>
        <taxon>Clostridia</taxon>
        <taxon>Caldicoprobacterales</taxon>
        <taxon>Caldicoprobacteraceae</taxon>
        <taxon>Caldicoprobacter</taxon>
    </lineage>
</organism>
<name>A0A1I5UXL1_9FIRM</name>